<accession>A0ABP6VVG6</accession>
<protein>
    <submittedName>
        <fullName evidence="3">Cytochrome P450</fullName>
    </submittedName>
</protein>
<keyword evidence="2" id="KW-0503">Monooxygenase</keyword>
<evidence type="ECO:0000313" key="3">
    <source>
        <dbReference type="EMBL" id="GAA3539505.1"/>
    </source>
</evidence>
<keyword evidence="2" id="KW-0560">Oxidoreductase</keyword>
<dbReference type="Pfam" id="PF00067">
    <property type="entry name" value="p450"/>
    <property type="match status" value="1"/>
</dbReference>
<keyword evidence="2" id="KW-0408">Iron</keyword>
<evidence type="ECO:0000256" key="1">
    <source>
        <dbReference type="ARBA" id="ARBA00010617"/>
    </source>
</evidence>
<sequence>MTTTEQLQMPVARTCPFAPPEQYTKMREDQAVTRVDIPDDKHAWVVTRHEDARLVLNDRRFSSDRFNPGFPFLTAGGNAFRRNEQRSMIGMDAPEHGPARKSVLGEFTVKRINALRPRIQQIVDGLIDDVLATGGEVDLVEKLSLPVPSLVICELLGVPYEDHDFFQEHTSKALRRTASFAERRDAIERVRDYLSDLITAKEADPGDDLLGRQIVKLRGEGTYEHEALASMALLLLIAGHETTANMISLGTVALLENPDQLAKIKADPGRTLDAIEEMLRYFTIVDTATSRVAVEDVEIGGTTIPAGDGVIVLGYTANWDPAVFESPERLDLERGARHHVAFGFGPHQCLGQNLARAELQIVFDTLFRRVPGLKLAKPVDDLDFKVDASIYGLYQLPVTW</sequence>
<comment type="similarity">
    <text evidence="1 2">Belongs to the cytochrome P450 family.</text>
</comment>
<keyword evidence="4" id="KW-1185">Reference proteome</keyword>
<dbReference type="Proteomes" id="UP001500689">
    <property type="component" value="Unassembled WGS sequence"/>
</dbReference>
<keyword evidence="2" id="KW-0349">Heme</keyword>
<dbReference type="PANTHER" id="PTHR46696">
    <property type="entry name" value="P450, PUTATIVE (EUROFUNG)-RELATED"/>
    <property type="match status" value="1"/>
</dbReference>
<dbReference type="PANTHER" id="PTHR46696:SF1">
    <property type="entry name" value="CYTOCHROME P450 YJIB-RELATED"/>
    <property type="match status" value="1"/>
</dbReference>
<gene>
    <name evidence="3" type="ORF">GCM10022222_23800</name>
</gene>
<reference evidence="4" key="1">
    <citation type="journal article" date="2019" name="Int. J. Syst. Evol. Microbiol.">
        <title>The Global Catalogue of Microorganisms (GCM) 10K type strain sequencing project: providing services to taxonomists for standard genome sequencing and annotation.</title>
        <authorList>
            <consortium name="The Broad Institute Genomics Platform"/>
            <consortium name="The Broad Institute Genome Sequencing Center for Infectious Disease"/>
            <person name="Wu L."/>
            <person name="Ma J."/>
        </authorList>
    </citation>
    <scope>NUCLEOTIDE SEQUENCE [LARGE SCALE GENOMIC DNA]</scope>
    <source>
        <strain evidence="4">JCM 16898</strain>
    </source>
</reference>
<dbReference type="InterPro" id="IPR001128">
    <property type="entry name" value="Cyt_P450"/>
</dbReference>
<dbReference type="PRINTS" id="PR00359">
    <property type="entry name" value="BP450"/>
</dbReference>
<dbReference type="InterPro" id="IPR002397">
    <property type="entry name" value="Cyt_P450_B"/>
</dbReference>
<comment type="caution">
    <text evidence="3">The sequence shown here is derived from an EMBL/GenBank/DDBJ whole genome shotgun (WGS) entry which is preliminary data.</text>
</comment>
<dbReference type="PRINTS" id="PR00385">
    <property type="entry name" value="P450"/>
</dbReference>
<evidence type="ECO:0000313" key="4">
    <source>
        <dbReference type="Proteomes" id="UP001500689"/>
    </source>
</evidence>
<proteinExistence type="inferred from homology"/>
<dbReference type="SUPFAM" id="SSF48264">
    <property type="entry name" value="Cytochrome P450"/>
    <property type="match status" value="1"/>
</dbReference>
<dbReference type="CDD" id="cd11030">
    <property type="entry name" value="CYP105-like"/>
    <property type="match status" value="1"/>
</dbReference>
<organism evidence="3 4">
    <name type="scientific">Amycolatopsis ultiminotia</name>
    <dbReference type="NCBI Taxonomy" id="543629"/>
    <lineage>
        <taxon>Bacteria</taxon>
        <taxon>Bacillati</taxon>
        <taxon>Actinomycetota</taxon>
        <taxon>Actinomycetes</taxon>
        <taxon>Pseudonocardiales</taxon>
        <taxon>Pseudonocardiaceae</taxon>
        <taxon>Amycolatopsis</taxon>
    </lineage>
</organism>
<dbReference type="RefSeq" id="WP_344858637.1">
    <property type="nucleotide sequence ID" value="NZ_BAAAZN010000004.1"/>
</dbReference>
<dbReference type="Gene3D" id="1.10.630.10">
    <property type="entry name" value="Cytochrome P450"/>
    <property type="match status" value="1"/>
</dbReference>
<evidence type="ECO:0000256" key="2">
    <source>
        <dbReference type="RuleBase" id="RU000461"/>
    </source>
</evidence>
<dbReference type="InterPro" id="IPR017972">
    <property type="entry name" value="Cyt_P450_CS"/>
</dbReference>
<dbReference type="InterPro" id="IPR036396">
    <property type="entry name" value="Cyt_P450_sf"/>
</dbReference>
<dbReference type="PROSITE" id="PS00086">
    <property type="entry name" value="CYTOCHROME_P450"/>
    <property type="match status" value="1"/>
</dbReference>
<dbReference type="EMBL" id="BAAAZN010000004">
    <property type="protein sequence ID" value="GAA3539505.1"/>
    <property type="molecule type" value="Genomic_DNA"/>
</dbReference>
<name>A0ABP6VVG6_9PSEU</name>
<keyword evidence="2" id="KW-0479">Metal-binding</keyword>